<evidence type="ECO:0000313" key="2">
    <source>
        <dbReference type="Proteomes" id="UP000807025"/>
    </source>
</evidence>
<organism evidence="1 2">
    <name type="scientific">Pleurotus eryngii</name>
    <name type="common">Boletus of the steppes</name>
    <dbReference type="NCBI Taxonomy" id="5323"/>
    <lineage>
        <taxon>Eukaryota</taxon>
        <taxon>Fungi</taxon>
        <taxon>Dikarya</taxon>
        <taxon>Basidiomycota</taxon>
        <taxon>Agaricomycotina</taxon>
        <taxon>Agaricomycetes</taxon>
        <taxon>Agaricomycetidae</taxon>
        <taxon>Agaricales</taxon>
        <taxon>Pleurotineae</taxon>
        <taxon>Pleurotaceae</taxon>
        <taxon>Pleurotus</taxon>
    </lineage>
</organism>
<dbReference type="Proteomes" id="UP000807025">
    <property type="component" value="Unassembled WGS sequence"/>
</dbReference>
<name>A0A9P5ZPT7_PLEER</name>
<proteinExistence type="predicted"/>
<keyword evidence="2" id="KW-1185">Reference proteome</keyword>
<dbReference type="AlphaFoldDB" id="A0A9P5ZPT7"/>
<accession>A0A9P5ZPT7</accession>
<dbReference type="EMBL" id="MU154648">
    <property type="protein sequence ID" value="KAF9490169.1"/>
    <property type="molecule type" value="Genomic_DNA"/>
</dbReference>
<reference evidence="1" key="1">
    <citation type="submission" date="2020-11" db="EMBL/GenBank/DDBJ databases">
        <authorList>
            <consortium name="DOE Joint Genome Institute"/>
            <person name="Ahrendt S."/>
            <person name="Riley R."/>
            <person name="Andreopoulos W."/>
            <person name="Labutti K."/>
            <person name="Pangilinan J."/>
            <person name="Ruiz-Duenas F.J."/>
            <person name="Barrasa J.M."/>
            <person name="Sanchez-Garcia M."/>
            <person name="Camarero S."/>
            <person name="Miyauchi S."/>
            <person name="Serrano A."/>
            <person name="Linde D."/>
            <person name="Babiker R."/>
            <person name="Drula E."/>
            <person name="Ayuso-Fernandez I."/>
            <person name="Pacheco R."/>
            <person name="Padilla G."/>
            <person name="Ferreira P."/>
            <person name="Barriuso J."/>
            <person name="Kellner H."/>
            <person name="Castanera R."/>
            <person name="Alfaro M."/>
            <person name="Ramirez L."/>
            <person name="Pisabarro A.G."/>
            <person name="Kuo A."/>
            <person name="Tritt A."/>
            <person name="Lipzen A."/>
            <person name="He G."/>
            <person name="Yan M."/>
            <person name="Ng V."/>
            <person name="Cullen D."/>
            <person name="Martin F."/>
            <person name="Rosso M.-N."/>
            <person name="Henrissat B."/>
            <person name="Hibbett D."/>
            <person name="Martinez A.T."/>
            <person name="Grigoriev I.V."/>
        </authorList>
    </citation>
    <scope>NUCLEOTIDE SEQUENCE</scope>
    <source>
        <strain evidence="1">ATCC 90797</strain>
    </source>
</reference>
<comment type="caution">
    <text evidence="1">The sequence shown here is derived from an EMBL/GenBank/DDBJ whole genome shotgun (WGS) entry which is preliminary data.</text>
</comment>
<protein>
    <submittedName>
        <fullName evidence="1">Uncharacterized protein</fullName>
    </submittedName>
</protein>
<evidence type="ECO:0000313" key="1">
    <source>
        <dbReference type="EMBL" id="KAF9490169.1"/>
    </source>
</evidence>
<gene>
    <name evidence="1" type="ORF">BDN71DRAFT_1498704</name>
</gene>
<sequence length="209" mass="23387">MTHVHQEALGGTEDKSLLHMSTRVKLHPSTPSPCSSSSWFPLNLPISRSRRFQWHLALISRAPPPPAPPILLPNPHTPSYVGGRMQCSWIDSRYQVRNSTPTRLSFTSTLDAQQFLNNGKNSRFPVICQRGTRVYGVWSTSPARSYQGHRIADTPRPEQKKIFAFLPGLPPPGYHITSTSHTSQTRHAHVAEAGAHMTYCITHRPAKLL</sequence>